<evidence type="ECO:0000256" key="1">
    <source>
        <dbReference type="SAM" id="MobiDB-lite"/>
    </source>
</evidence>
<dbReference type="EMBL" id="NMUH01002477">
    <property type="protein sequence ID" value="MQM00222.1"/>
    <property type="molecule type" value="Genomic_DNA"/>
</dbReference>
<dbReference type="AlphaFoldDB" id="A0A843VSM5"/>
<gene>
    <name evidence="2" type="ORF">Taro_032953</name>
</gene>
<comment type="caution">
    <text evidence="2">The sequence shown here is derived from an EMBL/GenBank/DDBJ whole genome shotgun (WGS) entry which is preliminary data.</text>
</comment>
<sequence length="101" mass="11179">MSTHESVGSYEGHSYQTESSGIGYSSGHSGYATIGYPATYYYLASPISVHVYVAIYGPLEDEQMAALKIVGQLKLCQWTKTNMGYAFVITMGPEMFERRSE</sequence>
<feature type="region of interest" description="Disordered" evidence="1">
    <location>
        <begin position="1"/>
        <end position="21"/>
    </location>
</feature>
<keyword evidence="3" id="KW-1185">Reference proteome</keyword>
<reference evidence="2" key="1">
    <citation type="submission" date="2017-07" db="EMBL/GenBank/DDBJ databases">
        <title>Taro Niue Genome Assembly and Annotation.</title>
        <authorList>
            <person name="Atibalentja N."/>
            <person name="Keating K."/>
            <person name="Fields C.J."/>
        </authorList>
    </citation>
    <scope>NUCLEOTIDE SEQUENCE</scope>
    <source>
        <strain evidence="2">Niue_2</strain>
        <tissue evidence="2">Leaf</tissue>
    </source>
</reference>
<proteinExistence type="predicted"/>
<evidence type="ECO:0000313" key="2">
    <source>
        <dbReference type="EMBL" id="MQM00222.1"/>
    </source>
</evidence>
<protein>
    <submittedName>
        <fullName evidence="2">Uncharacterized protein</fullName>
    </submittedName>
</protein>
<name>A0A843VSM5_COLES</name>
<evidence type="ECO:0000313" key="3">
    <source>
        <dbReference type="Proteomes" id="UP000652761"/>
    </source>
</evidence>
<accession>A0A843VSM5</accession>
<organism evidence="2 3">
    <name type="scientific">Colocasia esculenta</name>
    <name type="common">Wild taro</name>
    <name type="synonym">Arum esculentum</name>
    <dbReference type="NCBI Taxonomy" id="4460"/>
    <lineage>
        <taxon>Eukaryota</taxon>
        <taxon>Viridiplantae</taxon>
        <taxon>Streptophyta</taxon>
        <taxon>Embryophyta</taxon>
        <taxon>Tracheophyta</taxon>
        <taxon>Spermatophyta</taxon>
        <taxon>Magnoliopsida</taxon>
        <taxon>Liliopsida</taxon>
        <taxon>Araceae</taxon>
        <taxon>Aroideae</taxon>
        <taxon>Colocasieae</taxon>
        <taxon>Colocasia</taxon>
    </lineage>
</organism>
<dbReference type="Proteomes" id="UP000652761">
    <property type="component" value="Unassembled WGS sequence"/>
</dbReference>